<dbReference type="InterPro" id="IPR016181">
    <property type="entry name" value="Acyl_CoA_acyltransferase"/>
</dbReference>
<evidence type="ECO:0000313" key="4">
    <source>
        <dbReference type="EMBL" id="MYN41357.1"/>
    </source>
</evidence>
<gene>
    <name evidence="4" type="ORF">GTP55_18500</name>
</gene>
<dbReference type="Pfam" id="PF00583">
    <property type="entry name" value="Acetyltransf_1"/>
    <property type="match status" value="1"/>
</dbReference>
<organism evidence="4 5">
    <name type="scientific">Duganella margarita</name>
    <dbReference type="NCBI Taxonomy" id="2692170"/>
    <lineage>
        <taxon>Bacteria</taxon>
        <taxon>Pseudomonadati</taxon>
        <taxon>Pseudomonadota</taxon>
        <taxon>Betaproteobacteria</taxon>
        <taxon>Burkholderiales</taxon>
        <taxon>Oxalobacteraceae</taxon>
        <taxon>Telluria group</taxon>
        <taxon>Duganella</taxon>
    </lineage>
</organism>
<dbReference type="InterPro" id="IPR000182">
    <property type="entry name" value="GNAT_dom"/>
</dbReference>
<evidence type="ECO:0000256" key="1">
    <source>
        <dbReference type="ARBA" id="ARBA00022679"/>
    </source>
</evidence>
<dbReference type="CDD" id="cd04301">
    <property type="entry name" value="NAT_SF"/>
    <property type="match status" value="1"/>
</dbReference>
<dbReference type="Gene3D" id="3.40.630.30">
    <property type="match status" value="1"/>
</dbReference>
<proteinExistence type="predicted"/>
<evidence type="ECO:0000256" key="2">
    <source>
        <dbReference type="ARBA" id="ARBA00023315"/>
    </source>
</evidence>
<keyword evidence="2" id="KW-0012">Acyltransferase</keyword>
<keyword evidence="5" id="KW-1185">Reference proteome</keyword>
<dbReference type="Proteomes" id="UP000466332">
    <property type="component" value="Unassembled WGS sequence"/>
</dbReference>
<reference evidence="4 5" key="1">
    <citation type="submission" date="2019-12" db="EMBL/GenBank/DDBJ databases">
        <title>Novel species isolated from a subtropical stream in China.</title>
        <authorList>
            <person name="Lu H."/>
        </authorList>
    </citation>
    <scope>NUCLEOTIDE SEQUENCE [LARGE SCALE GENOMIC DNA]</scope>
    <source>
        <strain evidence="4 5">FT109W</strain>
    </source>
</reference>
<accession>A0ABW9WM67</accession>
<comment type="caution">
    <text evidence="4">The sequence shown here is derived from an EMBL/GenBank/DDBJ whole genome shotgun (WGS) entry which is preliminary data.</text>
</comment>
<sequence length="133" mass="15184">MSKIRLAVTENALRDPSRITQKMYEDYLELLGRGWVSEVDGEITGFCYADKFQSSIWALFMSPEFEGRGHAKQLLKLATEWLFEQGHQEVRLSTGTGTRAERFYAAQGWKQERIEGNDAFYLLAASRITPQAA</sequence>
<dbReference type="EMBL" id="WWCS01000012">
    <property type="protein sequence ID" value="MYN41357.1"/>
    <property type="molecule type" value="Genomic_DNA"/>
</dbReference>
<feature type="domain" description="N-acetyltransferase" evidence="3">
    <location>
        <begin position="1"/>
        <end position="128"/>
    </location>
</feature>
<name>A0ABW9WM67_9BURK</name>
<dbReference type="SUPFAM" id="SSF55729">
    <property type="entry name" value="Acyl-CoA N-acyltransferases (Nat)"/>
    <property type="match status" value="1"/>
</dbReference>
<evidence type="ECO:0000313" key="5">
    <source>
        <dbReference type="Proteomes" id="UP000466332"/>
    </source>
</evidence>
<evidence type="ECO:0000259" key="3">
    <source>
        <dbReference type="PROSITE" id="PS51186"/>
    </source>
</evidence>
<keyword evidence="1" id="KW-0808">Transferase</keyword>
<dbReference type="InterPro" id="IPR050832">
    <property type="entry name" value="Bact_Acetyltransf"/>
</dbReference>
<dbReference type="PANTHER" id="PTHR43877">
    <property type="entry name" value="AMINOALKYLPHOSPHONATE N-ACETYLTRANSFERASE-RELATED-RELATED"/>
    <property type="match status" value="1"/>
</dbReference>
<protein>
    <submittedName>
        <fullName evidence="4">GNAT family N-acetyltransferase</fullName>
    </submittedName>
</protein>
<dbReference type="PROSITE" id="PS51186">
    <property type="entry name" value="GNAT"/>
    <property type="match status" value="1"/>
</dbReference>